<dbReference type="Pfam" id="PF14392">
    <property type="entry name" value="zf-CCHC_4"/>
    <property type="match status" value="1"/>
</dbReference>
<name>A0A803Q0J2_CANSA</name>
<dbReference type="EnsemblPlants" id="evm.model.06.919">
    <property type="protein sequence ID" value="cds.evm.model.06.919"/>
    <property type="gene ID" value="evm.TU.06.919"/>
</dbReference>
<organism evidence="3 4">
    <name type="scientific">Cannabis sativa</name>
    <name type="common">Hemp</name>
    <name type="synonym">Marijuana</name>
    <dbReference type="NCBI Taxonomy" id="3483"/>
    <lineage>
        <taxon>Eukaryota</taxon>
        <taxon>Viridiplantae</taxon>
        <taxon>Streptophyta</taxon>
        <taxon>Embryophyta</taxon>
        <taxon>Tracheophyta</taxon>
        <taxon>Spermatophyta</taxon>
        <taxon>Magnoliopsida</taxon>
        <taxon>eudicotyledons</taxon>
        <taxon>Gunneridae</taxon>
        <taxon>Pentapetalae</taxon>
        <taxon>rosids</taxon>
        <taxon>fabids</taxon>
        <taxon>Rosales</taxon>
        <taxon>Cannabaceae</taxon>
        <taxon>Cannabis</taxon>
    </lineage>
</organism>
<dbReference type="Gene3D" id="3.60.10.10">
    <property type="entry name" value="Endonuclease/exonuclease/phosphatase"/>
    <property type="match status" value="1"/>
</dbReference>
<keyword evidence="4" id="KW-1185">Reference proteome</keyword>
<dbReference type="Gramene" id="evm.model.06.919">
    <property type="protein sequence ID" value="cds.evm.model.06.919"/>
    <property type="gene ID" value="evm.TU.06.919"/>
</dbReference>
<dbReference type="AlphaFoldDB" id="A0A803Q0J2"/>
<dbReference type="Proteomes" id="UP000596661">
    <property type="component" value="Chromosome 6"/>
</dbReference>
<evidence type="ECO:0000256" key="1">
    <source>
        <dbReference type="SAM" id="MobiDB-lite"/>
    </source>
</evidence>
<reference evidence="3" key="1">
    <citation type="submission" date="2018-11" db="EMBL/GenBank/DDBJ databases">
        <authorList>
            <person name="Grassa J C."/>
        </authorList>
    </citation>
    <scope>NUCLEOTIDE SEQUENCE [LARGE SCALE GENOMIC DNA]</scope>
</reference>
<dbReference type="SUPFAM" id="SSF56219">
    <property type="entry name" value="DNase I-like"/>
    <property type="match status" value="1"/>
</dbReference>
<dbReference type="PANTHER" id="PTHR33710:SF71">
    <property type="entry name" value="ENDONUCLEASE_EXONUCLEASE_PHOSPHATASE DOMAIN-CONTAINING PROTEIN"/>
    <property type="match status" value="1"/>
</dbReference>
<evidence type="ECO:0000259" key="2">
    <source>
        <dbReference type="Pfam" id="PF14392"/>
    </source>
</evidence>
<dbReference type="InterPro" id="IPR036691">
    <property type="entry name" value="Endo/exonu/phosph_ase_sf"/>
</dbReference>
<feature type="region of interest" description="Disordered" evidence="1">
    <location>
        <begin position="250"/>
        <end position="269"/>
    </location>
</feature>
<dbReference type="PANTHER" id="PTHR33710">
    <property type="entry name" value="BNAC02G09200D PROTEIN"/>
    <property type="match status" value="1"/>
</dbReference>
<dbReference type="InterPro" id="IPR025836">
    <property type="entry name" value="Zn_knuckle_CX2CX4HX4C"/>
</dbReference>
<evidence type="ECO:0000313" key="4">
    <source>
        <dbReference type="Proteomes" id="UP000596661"/>
    </source>
</evidence>
<proteinExistence type="predicted"/>
<sequence length="705" mass="79845">MGEFLEVDDDSLLEGWAPFMRIWVDIDATQPLLRGTFLKFTNMPDSLWVNFKFEKLLDFCHKCGRFGHAYMSFLQFLEAEDNSGDLSLPYEVLLKGDPLPRSGSGRSLRENRANNVAWPLLTRFVCNTISQALQPPQNTNPASTHQTNPINNKINLEPKFLTITDPHSTPYYSTAPPTHIPKPTIPENTSQIQTNTTPVLNNREQSTHHPVPITESPSAQTNAYSMIDTIDTSDVLPYEASETNAAFVTECSSPHSATEEEASPAGVAQPDTRKILKRLVDISPLDPWLVMGDFNEIFSPDLKFGGAARDLSLIDNFHDAVNYGKLIRLEHTDCDFTCNNRAPNSLHVKECLNCGFVKTSWQQTFQYSCLHHLDYYSSDHRALKTKFNVINDTVSNTKYRSRFRYEALWLNDPECTDIMDRYWTDTDHSPLHQKRLNGTNDLALTGCKLEMLILNTSTPVLEVEKAINIQKKLHTDNGNTVTDFQGIADQFHAYFSNLFHTNGIDTPAINYILDSIPTTISSDMNDTLQQPFTSDEILSALHSMGSDKSLGPYGLGVTRHAPKVSHLQFADDSLLFCRTDACSLAAIKHTLDIYIVENLAWRLFDKPDSLLFRILHRRYFNRTGLLQAQLGTNPSYTWRSIHWGKELLLEGLSWKIGSSSSVHITDSWLPRYTNFKPLHVNNVDHNLRVSDLISSDRTWNITALK</sequence>
<accession>A0A803Q0J2</accession>
<feature type="region of interest" description="Disordered" evidence="1">
    <location>
        <begin position="170"/>
        <end position="191"/>
    </location>
</feature>
<protein>
    <recommendedName>
        <fullName evidence="2">Zinc knuckle CX2CX4HX4C domain-containing protein</fullName>
    </recommendedName>
</protein>
<reference evidence="3" key="2">
    <citation type="submission" date="2021-03" db="UniProtKB">
        <authorList>
            <consortium name="EnsemblPlants"/>
        </authorList>
    </citation>
    <scope>IDENTIFICATION</scope>
</reference>
<dbReference type="EMBL" id="UZAU01000584">
    <property type="status" value="NOT_ANNOTATED_CDS"/>
    <property type="molecule type" value="Genomic_DNA"/>
</dbReference>
<evidence type="ECO:0000313" key="3">
    <source>
        <dbReference type="EnsemblPlants" id="cds.evm.model.06.919"/>
    </source>
</evidence>
<feature type="domain" description="Zinc knuckle CX2CX4HX4C" evidence="2">
    <location>
        <begin position="26"/>
        <end position="70"/>
    </location>
</feature>